<feature type="active site" description="Proton acceptor; for enolization step" evidence="4">
    <location>
        <position position="71"/>
    </location>
</feature>
<dbReference type="Proteomes" id="UP000318538">
    <property type="component" value="Chromosome"/>
</dbReference>
<dbReference type="OrthoDB" id="9791139at2"/>
<dbReference type="GO" id="GO:0042802">
    <property type="term" value="F:identical protein binding"/>
    <property type="evidence" value="ECO:0007669"/>
    <property type="project" value="TreeGrafter"/>
</dbReference>
<evidence type="ECO:0000256" key="4">
    <source>
        <dbReference type="HAMAP-Rule" id="MF_01241"/>
    </source>
</evidence>
<dbReference type="RefSeq" id="WP_145176401.1">
    <property type="nucleotide sequence ID" value="NZ_CP036525.1"/>
</dbReference>
<evidence type="ECO:0000256" key="3">
    <source>
        <dbReference type="ARBA" id="ARBA00023277"/>
    </source>
</evidence>
<dbReference type="SUPFAM" id="SSF100950">
    <property type="entry name" value="NagB/RpiA/CoA transferase-like"/>
    <property type="match status" value="1"/>
</dbReference>
<reference evidence="6 7" key="1">
    <citation type="submission" date="2019-02" db="EMBL/GenBank/DDBJ databases">
        <title>Deep-cultivation of Planctomycetes and their phenomic and genomic characterization uncovers novel biology.</title>
        <authorList>
            <person name="Wiegand S."/>
            <person name="Jogler M."/>
            <person name="Boedeker C."/>
            <person name="Pinto D."/>
            <person name="Vollmers J."/>
            <person name="Rivas-Marin E."/>
            <person name="Kohn T."/>
            <person name="Peeters S.H."/>
            <person name="Heuer A."/>
            <person name="Rast P."/>
            <person name="Oberbeckmann S."/>
            <person name="Bunk B."/>
            <person name="Jeske O."/>
            <person name="Meyerdierks A."/>
            <person name="Storesund J.E."/>
            <person name="Kallscheuer N."/>
            <person name="Luecker S."/>
            <person name="Lage O.M."/>
            <person name="Pohl T."/>
            <person name="Merkel B.J."/>
            <person name="Hornburger P."/>
            <person name="Mueller R.-W."/>
            <person name="Bruemmer F."/>
            <person name="Labrenz M."/>
            <person name="Spormann A.M."/>
            <person name="Op den Camp H."/>
            <person name="Overmann J."/>
            <person name="Amann R."/>
            <person name="Jetten M.S.M."/>
            <person name="Mascher T."/>
            <person name="Medema M.H."/>
            <person name="Devos D.P."/>
            <person name="Kaster A.-K."/>
            <person name="Ovreas L."/>
            <person name="Rohde M."/>
            <person name="Galperin M.Y."/>
            <person name="Jogler C."/>
        </authorList>
    </citation>
    <scope>NUCLEOTIDE SEQUENCE [LARGE SCALE GENOMIC DNA]</scope>
    <source>
        <strain evidence="6 7">K22_7</strain>
    </source>
</reference>
<dbReference type="InterPro" id="IPR018321">
    <property type="entry name" value="Glucosamine6P_isomerase_CS"/>
</dbReference>
<dbReference type="AlphaFoldDB" id="A0A517NL40"/>
<dbReference type="GO" id="GO:0005975">
    <property type="term" value="P:carbohydrate metabolic process"/>
    <property type="evidence" value="ECO:0007669"/>
    <property type="project" value="InterPro"/>
</dbReference>
<dbReference type="InterPro" id="IPR037171">
    <property type="entry name" value="NagB/RpiA_transferase-like"/>
</dbReference>
<evidence type="ECO:0000256" key="2">
    <source>
        <dbReference type="ARBA" id="ARBA00022801"/>
    </source>
</evidence>
<dbReference type="InterPro" id="IPR004547">
    <property type="entry name" value="Glucosamine6P_isomerase"/>
</dbReference>
<sequence length="245" mass="25890">MTSDPKLTILDGPDEVADHVAGIFADAVVANPSVVLGLATGGSPVATYGRLIDRHRTAGLDFSRVTTFNLDEYIGLGPDHPQSFRHFMQQQLFDHVNVNLAKTHVPDGCCRDLDAHVAAYEAAITGAGGIELQLLGIGSNGHIAFNEPGSPADSRTRKVALTQETIDANSRFFDSIDDVPRTAITMGIGTILESRRIVLIATGTSKAEAVAAAIRGPRTIDCPASLLQSHDDVTLVIDQAAAAQL</sequence>
<comment type="pathway">
    <text evidence="4">Amino-sugar metabolism; N-acetylneuraminate degradation; D-fructose 6-phosphate from N-acetylneuraminate: step 5/5.</text>
</comment>
<comment type="caution">
    <text evidence="4">Lacks conserved residue(s) required for the propagation of feature annotation.</text>
</comment>
<dbReference type="PANTHER" id="PTHR11280">
    <property type="entry name" value="GLUCOSAMINE-6-PHOSPHATE ISOMERASE"/>
    <property type="match status" value="1"/>
</dbReference>
<dbReference type="UniPathway" id="UPA00629">
    <property type="reaction ID" value="UER00684"/>
</dbReference>
<comment type="catalytic activity">
    <reaction evidence="1 4">
        <text>alpha-D-glucosamine 6-phosphate + H2O = beta-D-fructose 6-phosphate + NH4(+)</text>
        <dbReference type="Rhea" id="RHEA:12172"/>
        <dbReference type="ChEBI" id="CHEBI:15377"/>
        <dbReference type="ChEBI" id="CHEBI:28938"/>
        <dbReference type="ChEBI" id="CHEBI:57634"/>
        <dbReference type="ChEBI" id="CHEBI:75989"/>
        <dbReference type="EC" id="3.5.99.6"/>
    </reaction>
</comment>
<gene>
    <name evidence="6" type="primary">nagB_3</name>
    <name evidence="4" type="synonym">nagB</name>
    <name evidence="6" type="ORF">K227x_62860</name>
</gene>
<dbReference type="GO" id="GO:0006046">
    <property type="term" value="P:N-acetylglucosamine catabolic process"/>
    <property type="evidence" value="ECO:0007669"/>
    <property type="project" value="UniProtKB-UniRule"/>
</dbReference>
<keyword evidence="7" id="KW-1185">Reference proteome</keyword>
<accession>A0A517NL40</accession>
<dbReference type="PANTHER" id="PTHR11280:SF5">
    <property type="entry name" value="GLUCOSAMINE-6-PHOSPHATE ISOMERASE"/>
    <property type="match status" value="1"/>
</dbReference>
<keyword evidence="3 4" id="KW-0119">Carbohydrate metabolism</keyword>
<dbReference type="CDD" id="cd01399">
    <property type="entry name" value="GlcN6P_deaminase"/>
    <property type="match status" value="1"/>
</dbReference>
<evidence type="ECO:0000313" key="6">
    <source>
        <dbReference type="EMBL" id="QDT07857.1"/>
    </source>
</evidence>
<dbReference type="GO" id="GO:0004342">
    <property type="term" value="F:glucosamine-6-phosphate deaminase activity"/>
    <property type="evidence" value="ECO:0007669"/>
    <property type="project" value="UniProtKB-UniRule"/>
</dbReference>
<feature type="active site" description="For ring-opening step" evidence="4">
    <location>
        <position position="140"/>
    </location>
</feature>
<comment type="similarity">
    <text evidence="4">Belongs to the glucosamine/galactosamine-6-phosphate isomerase family. NagB subfamily.</text>
</comment>
<dbReference type="Gene3D" id="3.40.50.1360">
    <property type="match status" value="1"/>
</dbReference>
<dbReference type="KEGG" id="rlc:K227x_62860"/>
<dbReference type="GO" id="GO:0019262">
    <property type="term" value="P:N-acetylneuraminate catabolic process"/>
    <property type="evidence" value="ECO:0007669"/>
    <property type="project" value="UniProtKB-UniRule"/>
</dbReference>
<dbReference type="InterPro" id="IPR006148">
    <property type="entry name" value="Glc/Gal-6P_isomerase"/>
</dbReference>
<protein>
    <recommendedName>
        <fullName evidence="4">Glucosamine-6-phosphate deaminase</fullName>
        <ecNumber evidence="4">3.5.99.6</ecNumber>
    </recommendedName>
    <alternativeName>
        <fullName evidence="4">GlcN6P deaminase</fullName>
        <shortName evidence="4">GNPDA</shortName>
    </alternativeName>
    <alternativeName>
        <fullName evidence="4">Glucosamine-6-phosphate isomerase</fullName>
    </alternativeName>
</protein>
<dbReference type="Pfam" id="PF01182">
    <property type="entry name" value="Glucosamine_iso"/>
    <property type="match status" value="1"/>
</dbReference>
<comment type="function">
    <text evidence="4">Catalyzes the reversible isomerization-deamination of glucosamine 6-phosphate (GlcN6P) to form fructose 6-phosphate (Fru6P) and ammonium ion.</text>
</comment>
<dbReference type="FunFam" id="3.40.50.1360:FF:000003">
    <property type="entry name" value="Glucosamine-6-phosphate deaminase"/>
    <property type="match status" value="1"/>
</dbReference>
<proteinExistence type="inferred from homology"/>
<dbReference type="GO" id="GO:0006043">
    <property type="term" value="P:glucosamine catabolic process"/>
    <property type="evidence" value="ECO:0007669"/>
    <property type="project" value="TreeGrafter"/>
</dbReference>
<dbReference type="NCBIfam" id="TIGR00502">
    <property type="entry name" value="nagB"/>
    <property type="match status" value="1"/>
</dbReference>
<evidence type="ECO:0000313" key="7">
    <source>
        <dbReference type="Proteomes" id="UP000318538"/>
    </source>
</evidence>
<organism evidence="6 7">
    <name type="scientific">Rubripirellula lacrimiformis</name>
    <dbReference type="NCBI Taxonomy" id="1930273"/>
    <lineage>
        <taxon>Bacteria</taxon>
        <taxon>Pseudomonadati</taxon>
        <taxon>Planctomycetota</taxon>
        <taxon>Planctomycetia</taxon>
        <taxon>Pirellulales</taxon>
        <taxon>Pirellulaceae</taxon>
        <taxon>Rubripirellula</taxon>
    </lineage>
</organism>
<evidence type="ECO:0000259" key="5">
    <source>
        <dbReference type="Pfam" id="PF01182"/>
    </source>
</evidence>
<feature type="domain" description="Glucosamine/galactosamine-6-phosphate isomerase" evidence="5">
    <location>
        <begin position="15"/>
        <end position="232"/>
    </location>
</feature>
<keyword evidence="2 4" id="KW-0378">Hydrolase</keyword>
<name>A0A517NL40_9BACT</name>
<dbReference type="GO" id="GO:0005737">
    <property type="term" value="C:cytoplasm"/>
    <property type="evidence" value="ECO:0007669"/>
    <property type="project" value="TreeGrafter"/>
</dbReference>
<dbReference type="PROSITE" id="PS01161">
    <property type="entry name" value="GLC_GALNAC_ISOMERASE"/>
    <property type="match status" value="1"/>
</dbReference>
<dbReference type="EMBL" id="CP036525">
    <property type="protein sequence ID" value="QDT07857.1"/>
    <property type="molecule type" value="Genomic_DNA"/>
</dbReference>
<feature type="active site" description="Proton acceptor; for ring-opening step" evidence="4">
    <location>
        <position position="142"/>
    </location>
</feature>
<dbReference type="EC" id="3.5.99.6" evidence="4"/>
<feature type="active site" description="For ring-opening step" evidence="4">
    <location>
        <position position="147"/>
    </location>
</feature>
<dbReference type="HAMAP" id="MF_01241">
    <property type="entry name" value="GlcN6P_deamin"/>
    <property type="match status" value="1"/>
</dbReference>
<evidence type="ECO:0000256" key="1">
    <source>
        <dbReference type="ARBA" id="ARBA00000644"/>
    </source>
</evidence>